<accession>A0AC34F4A3</accession>
<reference evidence="2" key="1">
    <citation type="submission" date="2022-11" db="UniProtKB">
        <authorList>
            <consortium name="WormBaseParasite"/>
        </authorList>
    </citation>
    <scope>IDENTIFICATION</scope>
</reference>
<proteinExistence type="predicted"/>
<organism evidence="1 2">
    <name type="scientific">Panagrolaimus sp. ES5</name>
    <dbReference type="NCBI Taxonomy" id="591445"/>
    <lineage>
        <taxon>Eukaryota</taxon>
        <taxon>Metazoa</taxon>
        <taxon>Ecdysozoa</taxon>
        <taxon>Nematoda</taxon>
        <taxon>Chromadorea</taxon>
        <taxon>Rhabditida</taxon>
        <taxon>Tylenchina</taxon>
        <taxon>Panagrolaimomorpha</taxon>
        <taxon>Panagrolaimoidea</taxon>
        <taxon>Panagrolaimidae</taxon>
        <taxon>Panagrolaimus</taxon>
    </lineage>
</organism>
<sequence length="170" mass="19781">MIDETMSTNNLQVNLVTPSTETNIVSIKKVHKQYHPEDLVSLAHSIQSSKEFVNQNTMSKLTVIAEQMKALEDQARSILEKTKVDHDLHNVPCNVQKIPGKIYYLWQKPSGEKFFSLLSPDEWSNTKNMHLGTYRFEYDRTFTEEKDFRAIKEKQRLVESYIGPSRAIEF</sequence>
<dbReference type="WBParaSite" id="ES5_v2.g11809.t1">
    <property type="protein sequence ID" value="ES5_v2.g11809.t1"/>
    <property type="gene ID" value="ES5_v2.g11809"/>
</dbReference>
<protein>
    <submittedName>
        <fullName evidence="2">Uncharacterized protein</fullName>
    </submittedName>
</protein>
<evidence type="ECO:0000313" key="2">
    <source>
        <dbReference type="WBParaSite" id="ES5_v2.g11809.t1"/>
    </source>
</evidence>
<dbReference type="Proteomes" id="UP000887579">
    <property type="component" value="Unplaced"/>
</dbReference>
<name>A0AC34F4A3_9BILA</name>
<evidence type="ECO:0000313" key="1">
    <source>
        <dbReference type="Proteomes" id="UP000887579"/>
    </source>
</evidence>